<dbReference type="PANTHER" id="PTHR45695">
    <property type="entry name" value="LEUCOKININ RECEPTOR-RELATED"/>
    <property type="match status" value="1"/>
</dbReference>
<accession>A0A151JRU3</accession>
<reference evidence="17 18" key="1">
    <citation type="submission" date="2015-09" db="EMBL/GenBank/DDBJ databases">
        <title>Trachymyrmex cornetzi WGS genome.</title>
        <authorList>
            <person name="Nygaard S."/>
            <person name="Hu H."/>
            <person name="Boomsma J."/>
            <person name="Zhang G."/>
        </authorList>
    </citation>
    <scope>NUCLEOTIDE SEQUENCE [LARGE SCALE GENOMIC DNA]</scope>
    <source>
        <strain evidence="17">Tcor2-1</strain>
        <tissue evidence="17">Whole body</tissue>
    </source>
</reference>
<dbReference type="GO" id="GO:0008188">
    <property type="term" value="F:neuropeptide receptor activity"/>
    <property type="evidence" value="ECO:0007669"/>
    <property type="project" value="TreeGrafter"/>
</dbReference>
<evidence type="ECO:0000256" key="8">
    <source>
        <dbReference type="ARBA" id="ARBA00023157"/>
    </source>
</evidence>
<evidence type="ECO:0000256" key="14">
    <source>
        <dbReference type="SAM" id="Phobius"/>
    </source>
</evidence>
<evidence type="ECO:0000256" key="10">
    <source>
        <dbReference type="ARBA" id="ARBA00023180"/>
    </source>
</evidence>
<dbReference type="InterPro" id="IPR001556">
    <property type="entry name" value="Bombsn_rcpt-like"/>
</dbReference>
<feature type="transmembrane region" description="Helical" evidence="14">
    <location>
        <begin position="344"/>
        <end position="369"/>
    </location>
</feature>
<feature type="transmembrane region" description="Helical" evidence="14">
    <location>
        <begin position="305"/>
        <end position="332"/>
    </location>
</feature>
<dbReference type="Proteomes" id="UP000078492">
    <property type="component" value="Unassembled WGS sequence"/>
</dbReference>
<keyword evidence="9 12" id="KW-0675">Receptor</keyword>
<dbReference type="PRINTS" id="PR00237">
    <property type="entry name" value="GPCRRHODOPSN"/>
</dbReference>
<evidence type="ECO:0000256" key="5">
    <source>
        <dbReference type="ARBA" id="ARBA00022989"/>
    </source>
</evidence>
<feature type="non-terminal residue" evidence="17">
    <location>
        <position position="1"/>
    </location>
</feature>
<keyword evidence="3" id="KW-1003">Cell membrane</keyword>
<dbReference type="EMBL" id="KQ978566">
    <property type="protein sequence ID" value="KYN30093.1"/>
    <property type="molecule type" value="Genomic_DNA"/>
</dbReference>
<keyword evidence="18" id="KW-1185">Reference proteome</keyword>
<evidence type="ECO:0000256" key="1">
    <source>
        <dbReference type="ARBA" id="ARBA00004651"/>
    </source>
</evidence>
<evidence type="ECO:0000256" key="12">
    <source>
        <dbReference type="RuleBase" id="RU000688"/>
    </source>
</evidence>
<dbReference type="PANTHER" id="PTHR45695:SF26">
    <property type="entry name" value="NEUROPEPTIDE CCHAMIDE-1 RECEPTOR"/>
    <property type="match status" value="1"/>
</dbReference>
<feature type="region of interest" description="Disordered" evidence="13">
    <location>
        <begin position="393"/>
        <end position="422"/>
    </location>
</feature>
<evidence type="ECO:0000256" key="4">
    <source>
        <dbReference type="ARBA" id="ARBA00022692"/>
    </source>
</evidence>
<feature type="transmembrane region" description="Helical" evidence="14">
    <location>
        <begin position="65"/>
        <end position="90"/>
    </location>
</feature>
<evidence type="ECO:0000256" key="3">
    <source>
        <dbReference type="ARBA" id="ARBA00022475"/>
    </source>
</evidence>
<protein>
    <submittedName>
        <fullName evidence="17">Bombesin receptor subtype-3</fullName>
    </submittedName>
</protein>
<dbReference type="STRING" id="471704.A0A151JRU3"/>
<dbReference type="InterPro" id="IPR017452">
    <property type="entry name" value="GPCR_Rhodpsn_7TM"/>
</dbReference>
<evidence type="ECO:0000256" key="11">
    <source>
        <dbReference type="ARBA" id="ARBA00023224"/>
    </source>
</evidence>
<evidence type="ECO:0000256" key="13">
    <source>
        <dbReference type="SAM" id="MobiDB-lite"/>
    </source>
</evidence>
<organism evidence="17 18">
    <name type="scientific">Trachymyrmex cornetzi</name>
    <dbReference type="NCBI Taxonomy" id="471704"/>
    <lineage>
        <taxon>Eukaryota</taxon>
        <taxon>Metazoa</taxon>
        <taxon>Ecdysozoa</taxon>
        <taxon>Arthropoda</taxon>
        <taxon>Hexapoda</taxon>
        <taxon>Insecta</taxon>
        <taxon>Pterygota</taxon>
        <taxon>Neoptera</taxon>
        <taxon>Endopterygota</taxon>
        <taxon>Hymenoptera</taxon>
        <taxon>Apocrita</taxon>
        <taxon>Aculeata</taxon>
        <taxon>Formicoidea</taxon>
        <taxon>Formicidae</taxon>
        <taxon>Myrmicinae</taxon>
        <taxon>Trachymyrmex</taxon>
    </lineage>
</organism>
<evidence type="ECO:0000256" key="6">
    <source>
        <dbReference type="ARBA" id="ARBA00023040"/>
    </source>
</evidence>
<feature type="transmembrane region" description="Helical" evidence="14">
    <location>
        <begin position="253"/>
        <end position="276"/>
    </location>
</feature>
<feature type="compositionally biased region" description="Polar residues" evidence="13">
    <location>
        <begin position="404"/>
        <end position="414"/>
    </location>
</feature>
<feature type="transmembrane region" description="Helical" evidence="14">
    <location>
        <begin position="209"/>
        <end position="233"/>
    </location>
</feature>
<evidence type="ECO:0000313" key="17">
    <source>
        <dbReference type="EMBL" id="KYN30093.1"/>
    </source>
</evidence>
<feature type="chain" id="PRO_5007582930" evidence="15">
    <location>
        <begin position="38"/>
        <end position="480"/>
    </location>
</feature>
<feature type="transmembrane region" description="Helical" evidence="14">
    <location>
        <begin position="133"/>
        <end position="150"/>
    </location>
</feature>
<proteinExistence type="inferred from homology"/>
<name>A0A151JRU3_9HYME</name>
<keyword evidence="6 12" id="KW-0297">G-protein coupled receptor</keyword>
<dbReference type="AlphaFoldDB" id="A0A151JRU3"/>
<dbReference type="PROSITE" id="PS50262">
    <property type="entry name" value="G_PROTEIN_RECEP_F1_2"/>
    <property type="match status" value="1"/>
</dbReference>
<keyword evidence="7 14" id="KW-0472">Membrane</keyword>
<feature type="domain" description="G-protein coupled receptors family 1 profile" evidence="16">
    <location>
        <begin position="81"/>
        <end position="366"/>
    </location>
</feature>
<dbReference type="Pfam" id="PF00001">
    <property type="entry name" value="7tm_1"/>
    <property type="match status" value="1"/>
</dbReference>
<dbReference type="SUPFAM" id="SSF81321">
    <property type="entry name" value="Family A G protein-coupled receptor-like"/>
    <property type="match status" value="1"/>
</dbReference>
<keyword evidence="11 12" id="KW-0807">Transducer</keyword>
<evidence type="ECO:0000256" key="2">
    <source>
        <dbReference type="ARBA" id="ARBA00010663"/>
    </source>
</evidence>
<evidence type="ECO:0000256" key="9">
    <source>
        <dbReference type="ARBA" id="ARBA00023170"/>
    </source>
</evidence>
<evidence type="ECO:0000259" key="16">
    <source>
        <dbReference type="PROSITE" id="PS50262"/>
    </source>
</evidence>
<feature type="signal peptide" evidence="15">
    <location>
        <begin position="1"/>
        <end position="37"/>
    </location>
</feature>
<gene>
    <name evidence="17" type="ORF">ALC57_00425</name>
</gene>
<sequence length="480" mass="54796">AMSWSYTTSTSPSSSITMLMMTTLLTPLALTANYTEASDFVGNTTKNVTVEDEKYTPYSERPETYFVPIIFLLILLIGLVGNSVLALMILRHTNMRNVPNMYVLSLALGDLLNASLIIRFTTLITSGRRAKSISFITIMTCVPFTFTVYVLDSWPFGLLVCKFSECAKDISVGVSVFTLTALSADRFFAIVDPMRKLHVAGSGKRTIRFTAIIVVLIWILAIICAIPGSFSYIRFFRVCYPFPKEFGPNYGKMIVTCRFFIYYVIPLTIIAVFYILMARHLMRSTRDILSEMQGQMKQVQARKKVAKMVMAFVIVFAVCFFPQHVFMLWFYFNPTSPTDYNIFWHYFRILGFCLAFINSCINPIALYCVSGPFRKYFDRYLFCCAMMKRKRRRHRQSPDPSARGPSSSLVSSRKNLGDSRQEQRTVMRLSIMATDIRPRTPIKEQETSIILSANPNGIEESLKTQRISIEPTVRDRLVPS</sequence>
<evidence type="ECO:0000313" key="18">
    <source>
        <dbReference type="Proteomes" id="UP000078492"/>
    </source>
</evidence>
<dbReference type="Gene3D" id="1.20.1070.10">
    <property type="entry name" value="Rhodopsin 7-helix transmembrane proteins"/>
    <property type="match status" value="1"/>
</dbReference>
<dbReference type="InterPro" id="IPR000276">
    <property type="entry name" value="GPCR_Rhodpsn"/>
</dbReference>
<evidence type="ECO:0000256" key="15">
    <source>
        <dbReference type="SAM" id="SignalP"/>
    </source>
</evidence>
<keyword evidence="8" id="KW-1015">Disulfide bond</keyword>
<keyword evidence="15" id="KW-0732">Signal</keyword>
<dbReference type="GO" id="GO:0005886">
    <property type="term" value="C:plasma membrane"/>
    <property type="evidence" value="ECO:0007669"/>
    <property type="project" value="UniProtKB-SubCell"/>
</dbReference>
<keyword evidence="10" id="KW-0325">Glycoprotein</keyword>
<dbReference type="PRINTS" id="PR00358">
    <property type="entry name" value="BOMBESINR"/>
</dbReference>
<feature type="transmembrane region" description="Helical" evidence="14">
    <location>
        <begin position="170"/>
        <end position="188"/>
    </location>
</feature>
<keyword evidence="4 12" id="KW-0812">Transmembrane</keyword>
<keyword evidence="5 14" id="KW-1133">Transmembrane helix</keyword>
<dbReference type="CDD" id="cd15927">
    <property type="entry name" value="7tmA_Bombesin_R-like"/>
    <property type="match status" value="1"/>
</dbReference>
<evidence type="ECO:0000256" key="7">
    <source>
        <dbReference type="ARBA" id="ARBA00023136"/>
    </source>
</evidence>
<comment type="subcellular location">
    <subcellularLocation>
        <location evidence="1">Cell membrane</location>
        <topology evidence="1">Multi-pass membrane protein</topology>
    </subcellularLocation>
</comment>
<comment type="similarity">
    <text evidence="2 12">Belongs to the G-protein coupled receptor 1 family.</text>
</comment>
<dbReference type="PROSITE" id="PS00237">
    <property type="entry name" value="G_PROTEIN_RECEP_F1_1"/>
    <property type="match status" value="1"/>
</dbReference>